<dbReference type="Proteomes" id="UP001165405">
    <property type="component" value="Unassembled WGS sequence"/>
</dbReference>
<feature type="region of interest" description="Disordered" evidence="6">
    <location>
        <begin position="163"/>
        <end position="188"/>
    </location>
</feature>
<dbReference type="GO" id="GO:0005886">
    <property type="term" value="C:plasma membrane"/>
    <property type="evidence" value="ECO:0007669"/>
    <property type="project" value="TreeGrafter"/>
</dbReference>
<dbReference type="AlphaFoldDB" id="A0AA41QBK4"/>
<dbReference type="InterPro" id="IPR051401">
    <property type="entry name" value="GtrA_CellWall_Glycosyl"/>
</dbReference>
<feature type="compositionally biased region" description="Polar residues" evidence="6">
    <location>
        <begin position="173"/>
        <end position="188"/>
    </location>
</feature>
<feature type="transmembrane region" description="Helical" evidence="7">
    <location>
        <begin position="104"/>
        <end position="122"/>
    </location>
</feature>
<evidence type="ECO:0000256" key="5">
    <source>
        <dbReference type="ARBA" id="ARBA00023136"/>
    </source>
</evidence>
<feature type="transmembrane region" description="Helical" evidence="7">
    <location>
        <begin position="37"/>
        <end position="56"/>
    </location>
</feature>
<evidence type="ECO:0000256" key="4">
    <source>
        <dbReference type="ARBA" id="ARBA00022989"/>
    </source>
</evidence>
<evidence type="ECO:0000313" key="10">
    <source>
        <dbReference type="Proteomes" id="UP001165405"/>
    </source>
</evidence>
<comment type="subcellular location">
    <subcellularLocation>
        <location evidence="1">Membrane</location>
        <topology evidence="1">Multi-pass membrane protein</topology>
    </subcellularLocation>
</comment>
<dbReference type="GO" id="GO:0000271">
    <property type="term" value="P:polysaccharide biosynthetic process"/>
    <property type="evidence" value="ECO:0007669"/>
    <property type="project" value="InterPro"/>
</dbReference>
<proteinExistence type="inferred from homology"/>
<evidence type="ECO:0000256" key="3">
    <source>
        <dbReference type="ARBA" id="ARBA00022692"/>
    </source>
</evidence>
<evidence type="ECO:0000256" key="1">
    <source>
        <dbReference type="ARBA" id="ARBA00004141"/>
    </source>
</evidence>
<dbReference type="RefSeq" id="WP_236087829.1">
    <property type="nucleotide sequence ID" value="NZ_JAKGSG010000013.1"/>
</dbReference>
<keyword evidence="5 7" id="KW-0472">Membrane</keyword>
<feature type="transmembrane region" description="Helical" evidence="7">
    <location>
        <begin position="134"/>
        <end position="151"/>
    </location>
</feature>
<protein>
    <submittedName>
        <fullName evidence="9">GtrA family protein</fullName>
    </submittedName>
</protein>
<evidence type="ECO:0000256" key="2">
    <source>
        <dbReference type="ARBA" id="ARBA00009399"/>
    </source>
</evidence>
<evidence type="ECO:0000256" key="6">
    <source>
        <dbReference type="SAM" id="MobiDB-lite"/>
    </source>
</evidence>
<dbReference type="PANTHER" id="PTHR38459">
    <property type="entry name" value="PROPHAGE BACTOPRENOL-LINKED GLUCOSE TRANSLOCASE HOMOLOG"/>
    <property type="match status" value="1"/>
</dbReference>
<name>A0AA41QBK4_9MICO</name>
<organism evidence="9 10">
    <name type="scientific">Antribacter soli</name>
    <dbReference type="NCBI Taxonomy" id="2910976"/>
    <lineage>
        <taxon>Bacteria</taxon>
        <taxon>Bacillati</taxon>
        <taxon>Actinomycetota</taxon>
        <taxon>Actinomycetes</taxon>
        <taxon>Micrococcales</taxon>
        <taxon>Promicromonosporaceae</taxon>
        <taxon>Antribacter</taxon>
    </lineage>
</organism>
<evidence type="ECO:0000259" key="8">
    <source>
        <dbReference type="Pfam" id="PF04138"/>
    </source>
</evidence>
<dbReference type="Pfam" id="PF04138">
    <property type="entry name" value="GtrA_DPMS_TM"/>
    <property type="match status" value="1"/>
</dbReference>
<feature type="transmembrane region" description="Helical" evidence="7">
    <location>
        <begin position="68"/>
        <end position="92"/>
    </location>
</feature>
<comment type="caution">
    <text evidence="9">The sequence shown here is derived from an EMBL/GenBank/DDBJ whole genome shotgun (WGS) entry which is preliminary data.</text>
</comment>
<gene>
    <name evidence="9" type="ORF">L1785_03910</name>
</gene>
<keyword evidence="10" id="KW-1185">Reference proteome</keyword>
<dbReference type="InterPro" id="IPR007267">
    <property type="entry name" value="GtrA_DPMS_TM"/>
</dbReference>
<feature type="domain" description="GtrA/DPMS transmembrane" evidence="8">
    <location>
        <begin position="39"/>
        <end position="157"/>
    </location>
</feature>
<dbReference type="EMBL" id="JAKGSG010000013">
    <property type="protein sequence ID" value="MCF4120116.1"/>
    <property type="molecule type" value="Genomic_DNA"/>
</dbReference>
<evidence type="ECO:0000256" key="7">
    <source>
        <dbReference type="SAM" id="Phobius"/>
    </source>
</evidence>
<comment type="similarity">
    <text evidence="2">Belongs to the GtrA family.</text>
</comment>
<accession>A0AA41QBK4</accession>
<keyword evidence="4 7" id="KW-1133">Transmembrane helix</keyword>
<dbReference type="PANTHER" id="PTHR38459:SF1">
    <property type="entry name" value="PROPHAGE BACTOPRENOL-LINKED GLUCOSE TRANSLOCASE HOMOLOG"/>
    <property type="match status" value="1"/>
</dbReference>
<evidence type="ECO:0000313" key="9">
    <source>
        <dbReference type="EMBL" id="MCF4120116.1"/>
    </source>
</evidence>
<sequence>MDPEPQPATASTALPKPPAGMEGSLGPLFRLVKDQRIAFLLVGGFNTVLGTAWFIVFELAFGEEVGRFGYLLSLLCAHVAAVLCAFVLYRYFVFRVRGHLWLDLARFEVVNLTALGINAVALPLVTESTGMRPIYAQLLVTCVTALVSYFGHRDFSFRRKHEQPASDVADQPVGTTPSTPPNTTEVSR</sequence>
<reference evidence="9" key="1">
    <citation type="submission" date="2022-01" db="EMBL/GenBank/DDBJ databases">
        <title>Antribacter sp. nov., isolated from Guizhou of China.</title>
        <authorList>
            <person name="Chengliang C."/>
            <person name="Ya Z."/>
        </authorList>
    </citation>
    <scope>NUCLEOTIDE SEQUENCE</scope>
    <source>
        <strain evidence="9">KLBMP 9083</strain>
    </source>
</reference>
<keyword evidence="3 7" id="KW-0812">Transmembrane</keyword>